<dbReference type="Proteomes" id="UP000630353">
    <property type="component" value="Unassembled WGS sequence"/>
</dbReference>
<dbReference type="AlphaFoldDB" id="A0A919CP59"/>
<feature type="domain" description="Glutamate synthase" evidence="3">
    <location>
        <begin position="153"/>
        <end position="469"/>
    </location>
</feature>
<dbReference type="EMBL" id="BMZS01000004">
    <property type="protein sequence ID" value="GHD48791.1"/>
    <property type="molecule type" value="Genomic_DNA"/>
</dbReference>
<evidence type="ECO:0000256" key="1">
    <source>
        <dbReference type="ARBA" id="ARBA00009716"/>
    </source>
</evidence>
<sequence>MRYAVFVLLIAALVAGAALGAAGIWYGWLAAALAAPFVLIGLWDLRQTHHSLLRNYPVIAHMRWLFEGIRPEIRQYLIESDADAFPFNREQRSLVYQRAKQEVQTVPFGTQQDVYRPEYVYFTHSLAPRHPAGFDFRVRVGGAACRQPYDISLFNVSAMSFGSLSGNAIQALNKGAKLGGFAHDTGEGGISRYHRMHGGDIIWELGSGYFGCRAEDGSFDAAKFEKQAADPQIRMVEVKLSQGAKPGHGGVLPASKITPEIVEARGVPMGIDCVSPAAHPAFSTPVEFVHFLQRLRELSGGKPVGFKLCVGHAHEFMAIVKAMKQEDIYPDFIVVDGSEGGTGAAPVEFTNSLGMPLREGLHFVNMTLVGAGIRDRIRIGASGKIISGADIAMALALGADWCNSARGFMFALGCIQARSCHTNRCPTGVATQDPVRQKALVVEDKCVRVANFHRNTLVGFGEMLGAMGLERPGQITFDVLHIRTADPGSLLHLRLAPGELLRPDCAAPFAVPWAEAQAASFARATHAAA</sequence>
<dbReference type="Gene3D" id="3.20.20.70">
    <property type="entry name" value="Aldolase class I"/>
    <property type="match status" value="1"/>
</dbReference>
<proteinExistence type="inferred from homology"/>
<dbReference type="PANTHER" id="PTHR43819">
    <property type="entry name" value="ARCHAEAL-TYPE GLUTAMATE SYNTHASE [NADPH]"/>
    <property type="match status" value="1"/>
</dbReference>
<dbReference type="RefSeq" id="WP_189988985.1">
    <property type="nucleotide sequence ID" value="NZ_BMZS01000004.1"/>
</dbReference>
<dbReference type="PIRSF" id="PIRSF006429">
    <property type="entry name" value="GOGAT_lg_2"/>
    <property type="match status" value="1"/>
</dbReference>
<keyword evidence="5" id="KW-1185">Reference proteome</keyword>
<dbReference type="GO" id="GO:0015930">
    <property type="term" value="F:glutamate synthase activity"/>
    <property type="evidence" value="ECO:0007669"/>
    <property type="project" value="InterPro"/>
</dbReference>
<reference evidence="4" key="2">
    <citation type="submission" date="2020-09" db="EMBL/GenBank/DDBJ databases">
        <authorList>
            <person name="Sun Q."/>
            <person name="Kim S."/>
        </authorList>
    </citation>
    <scope>NUCLEOTIDE SEQUENCE</scope>
    <source>
        <strain evidence="4">KCTC 42651</strain>
    </source>
</reference>
<comment type="similarity">
    <text evidence="1 2">Belongs to the glutamate synthase family.</text>
</comment>
<dbReference type="PANTHER" id="PTHR43819:SF1">
    <property type="entry name" value="ARCHAEAL-TYPE GLUTAMATE SYNTHASE [NADPH]"/>
    <property type="match status" value="1"/>
</dbReference>
<dbReference type="InterPro" id="IPR024188">
    <property type="entry name" value="GltB"/>
</dbReference>
<dbReference type="InterPro" id="IPR002932">
    <property type="entry name" value="Glu_synthdom"/>
</dbReference>
<accession>A0A919CP59</accession>
<evidence type="ECO:0000259" key="3">
    <source>
        <dbReference type="Pfam" id="PF01645"/>
    </source>
</evidence>
<evidence type="ECO:0000256" key="2">
    <source>
        <dbReference type="PIRNR" id="PIRNR006429"/>
    </source>
</evidence>
<dbReference type="InterPro" id="IPR013785">
    <property type="entry name" value="Aldolase_TIM"/>
</dbReference>
<dbReference type="CDD" id="cd02808">
    <property type="entry name" value="GltS_FMN"/>
    <property type="match status" value="1"/>
</dbReference>
<protein>
    <submittedName>
        <fullName evidence="4">FMN-binding glutamate synthase family protein</fullName>
    </submittedName>
</protein>
<dbReference type="GO" id="GO:0006537">
    <property type="term" value="P:glutamate biosynthetic process"/>
    <property type="evidence" value="ECO:0007669"/>
    <property type="project" value="InterPro"/>
</dbReference>
<organism evidence="4 5">
    <name type="scientific">Thalassobaculum fulvum</name>
    <dbReference type="NCBI Taxonomy" id="1633335"/>
    <lineage>
        <taxon>Bacteria</taxon>
        <taxon>Pseudomonadati</taxon>
        <taxon>Pseudomonadota</taxon>
        <taxon>Alphaproteobacteria</taxon>
        <taxon>Rhodospirillales</taxon>
        <taxon>Thalassobaculaceae</taxon>
        <taxon>Thalassobaculum</taxon>
    </lineage>
</organism>
<evidence type="ECO:0000313" key="5">
    <source>
        <dbReference type="Proteomes" id="UP000630353"/>
    </source>
</evidence>
<dbReference type="InterPro" id="IPR027283">
    <property type="entry name" value="YerD"/>
</dbReference>
<reference evidence="4" key="1">
    <citation type="journal article" date="2014" name="Int. J. Syst. Evol. Microbiol.">
        <title>Complete genome sequence of Corynebacterium casei LMG S-19264T (=DSM 44701T), isolated from a smear-ripened cheese.</title>
        <authorList>
            <consortium name="US DOE Joint Genome Institute (JGI-PGF)"/>
            <person name="Walter F."/>
            <person name="Albersmeier A."/>
            <person name="Kalinowski J."/>
            <person name="Ruckert C."/>
        </authorList>
    </citation>
    <scope>NUCLEOTIDE SEQUENCE</scope>
    <source>
        <strain evidence="4">KCTC 42651</strain>
    </source>
</reference>
<dbReference type="Pfam" id="PF01645">
    <property type="entry name" value="Glu_synthase"/>
    <property type="match status" value="1"/>
</dbReference>
<name>A0A919CP59_9PROT</name>
<comment type="caution">
    <text evidence="4">The sequence shown here is derived from an EMBL/GenBank/DDBJ whole genome shotgun (WGS) entry which is preliminary data.</text>
</comment>
<dbReference type="SUPFAM" id="SSF51395">
    <property type="entry name" value="FMN-linked oxidoreductases"/>
    <property type="match status" value="1"/>
</dbReference>
<evidence type="ECO:0000313" key="4">
    <source>
        <dbReference type="EMBL" id="GHD48791.1"/>
    </source>
</evidence>
<dbReference type="PIRSF" id="PIRSF500060">
    <property type="entry name" value="UCP500060"/>
    <property type="match status" value="1"/>
</dbReference>
<gene>
    <name evidence="4" type="ORF">GCM10017083_20260</name>
</gene>